<reference evidence="3 4" key="1">
    <citation type="submission" date="2019-08" db="EMBL/GenBank/DDBJ databases">
        <title>Paraburkholderia sp. DCY113.</title>
        <authorList>
            <person name="Kang J."/>
        </authorList>
    </citation>
    <scope>NUCLEOTIDE SEQUENCE [LARGE SCALE GENOMIC DNA]</scope>
    <source>
        <strain evidence="3 4">DCY113</strain>
    </source>
</reference>
<feature type="region of interest" description="Disordered" evidence="1">
    <location>
        <begin position="1"/>
        <end position="21"/>
    </location>
</feature>
<keyword evidence="4" id="KW-1185">Reference proteome</keyword>
<protein>
    <submittedName>
        <fullName evidence="3">IS3 family transposase</fullName>
    </submittedName>
</protein>
<accession>A0A5B0G630</accession>
<evidence type="ECO:0000256" key="1">
    <source>
        <dbReference type="SAM" id="MobiDB-lite"/>
    </source>
</evidence>
<dbReference type="Pfam" id="PF13565">
    <property type="entry name" value="HTH_32"/>
    <property type="match status" value="1"/>
</dbReference>
<gene>
    <name evidence="3" type="ORF">FVF58_46435</name>
</gene>
<proteinExistence type="predicted"/>
<dbReference type="AlphaFoldDB" id="A0A5B0G630"/>
<dbReference type="PANTHER" id="PTHR46889">
    <property type="entry name" value="TRANSPOSASE INSF FOR INSERTION SEQUENCE IS3B-RELATED"/>
    <property type="match status" value="1"/>
</dbReference>
<dbReference type="EMBL" id="VTUZ01000066">
    <property type="protein sequence ID" value="KAA0998051.1"/>
    <property type="molecule type" value="Genomic_DNA"/>
</dbReference>
<evidence type="ECO:0000313" key="4">
    <source>
        <dbReference type="Proteomes" id="UP000325273"/>
    </source>
</evidence>
<dbReference type="GO" id="GO:0003676">
    <property type="term" value="F:nucleic acid binding"/>
    <property type="evidence" value="ECO:0007669"/>
    <property type="project" value="InterPro"/>
</dbReference>
<dbReference type="PANTHER" id="PTHR46889:SF4">
    <property type="entry name" value="TRANSPOSASE INSO FOR INSERTION SEQUENCE ELEMENT IS911B-RELATED"/>
    <property type="match status" value="1"/>
</dbReference>
<dbReference type="InterPro" id="IPR036397">
    <property type="entry name" value="RNaseH_sf"/>
</dbReference>
<dbReference type="PROSITE" id="PS50994">
    <property type="entry name" value="INTEGRASE"/>
    <property type="match status" value="1"/>
</dbReference>
<dbReference type="Pfam" id="PF00665">
    <property type="entry name" value="rve"/>
    <property type="match status" value="1"/>
</dbReference>
<evidence type="ECO:0000313" key="3">
    <source>
        <dbReference type="EMBL" id="KAA0998051.1"/>
    </source>
</evidence>
<dbReference type="Gene3D" id="3.30.420.10">
    <property type="entry name" value="Ribonuclease H-like superfamily/Ribonuclease H"/>
    <property type="match status" value="1"/>
</dbReference>
<dbReference type="InterPro" id="IPR050900">
    <property type="entry name" value="Transposase_IS3/IS150/IS904"/>
</dbReference>
<evidence type="ECO:0000259" key="2">
    <source>
        <dbReference type="PROSITE" id="PS50994"/>
    </source>
</evidence>
<name>A0A5B0G630_9BURK</name>
<feature type="domain" description="Integrase catalytic" evidence="2">
    <location>
        <begin position="163"/>
        <end position="342"/>
    </location>
</feature>
<dbReference type="InterPro" id="IPR009057">
    <property type="entry name" value="Homeodomain-like_sf"/>
</dbReference>
<comment type="caution">
    <text evidence="3">The sequence shown here is derived from an EMBL/GenBank/DDBJ whole genome shotgun (WGS) entry which is preliminary data.</text>
</comment>
<dbReference type="InterPro" id="IPR001584">
    <property type="entry name" value="Integrase_cat-core"/>
</dbReference>
<dbReference type="InterPro" id="IPR012337">
    <property type="entry name" value="RNaseH-like_sf"/>
</dbReference>
<dbReference type="Proteomes" id="UP000325273">
    <property type="component" value="Unassembled WGS sequence"/>
</dbReference>
<dbReference type="SUPFAM" id="SSF46689">
    <property type="entry name" value="Homeodomain-like"/>
    <property type="match status" value="1"/>
</dbReference>
<dbReference type="InterPro" id="IPR048020">
    <property type="entry name" value="Transpos_IS3"/>
</dbReference>
<dbReference type="GO" id="GO:0015074">
    <property type="term" value="P:DNA integration"/>
    <property type="evidence" value="ECO:0007669"/>
    <property type="project" value="InterPro"/>
</dbReference>
<dbReference type="SUPFAM" id="SSF53098">
    <property type="entry name" value="Ribonuclease H-like"/>
    <property type="match status" value="1"/>
</dbReference>
<feature type="non-terminal residue" evidence="3">
    <location>
        <position position="1"/>
    </location>
</feature>
<sequence length="393" mass="44700">TRRLRKSRSSDMYSHPSCPRGQVASENHSFIARASVKDRIRLINVPDRLLCISLIREAAQSGCRLEKACDEVGVSLRTFQRWMGDGDAMLADRRTTTGRAPPSNKLNEAERQQILELANSEEFASLAPSQIVPRLADRGVYVASESSFYRVLRSASQQHHRGRARKPSARVVTSHCASAANQVWSWDITWLPAVVKGQYYYWYMMLDVFSRKIVAHEVHDTESAELAALLMRRASLAEGLAGRPLVLHSDNGSPMKGATMLATLENLGVVASFSRPRVSNDNPYAESLFRTCKYRPDYPRRPFGSVDEARAWTQQFVRWYNHEHKHSGLKFVTPAQRHNGVATAVLAQREAVYAEARQRNPRRWSRSTRNWKLKDEVWLNPERSQPVELKQSA</sequence>
<organism evidence="3 4">
    <name type="scientific">Paraburkholderia panacisoli</name>
    <dbReference type="NCBI Taxonomy" id="2603818"/>
    <lineage>
        <taxon>Bacteria</taxon>
        <taxon>Pseudomonadati</taxon>
        <taxon>Pseudomonadota</taxon>
        <taxon>Betaproteobacteria</taxon>
        <taxon>Burkholderiales</taxon>
        <taxon>Burkholderiaceae</taxon>
        <taxon>Paraburkholderia</taxon>
    </lineage>
</organism>
<dbReference type="NCBIfam" id="NF033516">
    <property type="entry name" value="transpos_IS3"/>
    <property type="match status" value="1"/>
</dbReference>